<dbReference type="EMBL" id="ML121540">
    <property type="protein sequence ID" value="RPB24737.1"/>
    <property type="molecule type" value="Genomic_DNA"/>
</dbReference>
<dbReference type="PANTHER" id="PTHR19846:SF0">
    <property type="entry name" value="PRE-MRNA PROCESSING FACTOR 4"/>
    <property type="match status" value="1"/>
</dbReference>
<dbReference type="SUPFAM" id="SSF50978">
    <property type="entry name" value="WD40 repeat-like"/>
    <property type="match status" value="1"/>
</dbReference>
<evidence type="ECO:0000313" key="7">
    <source>
        <dbReference type="Proteomes" id="UP000267821"/>
    </source>
</evidence>
<proteinExistence type="predicted"/>
<dbReference type="GO" id="GO:0046540">
    <property type="term" value="C:U4/U6 x U5 tri-snRNP complex"/>
    <property type="evidence" value="ECO:0007669"/>
    <property type="project" value="TreeGrafter"/>
</dbReference>
<organism evidence="6 7">
    <name type="scientific">Terfezia boudieri ATCC MYA-4762</name>
    <dbReference type="NCBI Taxonomy" id="1051890"/>
    <lineage>
        <taxon>Eukaryota</taxon>
        <taxon>Fungi</taxon>
        <taxon>Dikarya</taxon>
        <taxon>Ascomycota</taxon>
        <taxon>Pezizomycotina</taxon>
        <taxon>Pezizomycetes</taxon>
        <taxon>Pezizales</taxon>
        <taxon>Pezizaceae</taxon>
        <taxon>Terfezia</taxon>
    </lineage>
</organism>
<keyword evidence="2" id="KW-0677">Repeat</keyword>
<reference evidence="6 7" key="1">
    <citation type="journal article" date="2018" name="Nat. Ecol. Evol.">
        <title>Pezizomycetes genomes reveal the molecular basis of ectomycorrhizal truffle lifestyle.</title>
        <authorList>
            <person name="Murat C."/>
            <person name="Payen T."/>
            <person name="Noel B."/>
            <person name="Kuo A."/>
            <person name="Morin E."/>
            <person name="Chen J."/>
            <person name="Kohler A."/>
            <person name="Krizsan K."/>
            <person name="Balestrini R."/>
            <person name="Da Silva C."/>
            <person name="Montanini B."/>
            <person name="Hainaut M."/>
            <person name="Levati E."/>
            <person name="Barry K.W."/>
            <person name="Belfiori B."/>
            <person name="Cichocki N."/>
            <person name="Clum A."/>
            <person name="Dockter R.B."/>
            <person name="Fauchery L."/>
            <person name="Guy J."/>
            <person name="Iotti M."/>
            <person name="Le Tacon F."/>
            <person name="Lindquist E.A."/>
            <person name="Lipzen A."/>
            <person name="Malagnac F."/>
            <person name="Mello A."/>
            <person name="Molinier V."/>
            <person name="Miyauchi S."/>
            <person name="Poulain J."/>
            <person name="Riccioni C."/>
            <person name="Rubini A."/>
            <person name="Sitrit Y."/>
            <person name="Splivallo R."/>
            <person name="Traeger S."/>
            <person name="Wang M."/>
            <person name="Zifcakova L."/>
            <person name="Wipf D."/>
            <person name="Zambonelli A."/>
            <person name="Paolocci F."/>
            <person name="Nowrousian M."/>
            <person name="Ottonello S."/>
            <person name="Baldrian P."/>
            <person name="Spatafora J.W."/>
            <person name="Henrissat B."/>
            <person name="Nagy L.G."/>
            <person name="Aury J.M."/>
            <person name="Wincker P."/>
            <person name="Grigoriev I.V."/>
            <person name="Bonfante P."/>
            <person name="Martin F.M."/>
        </authorList>
    </citation>
    <scope>NUCLEOTIDE SEQUENCE [LARGE SCALE GENOMIC DNA]</scope>
    <source>
        <strain evidence="6 7">ATCC MYA-4762</strain>
    </source>
</reference>
<evidence type="ECO:0000256" key="2">
    <source>
        <dbReference type="ARBA" id="ARBA00022737"/>
    </source>
</evidence>
<dbReference type="InterPro" id="IPR014906">
    <property type="entry name" value="PRP4-like"/>
</dbReference>
<dbReference type="InterPro" id="IPR020472">
    <property type="entry name" value="WD40_PAC1"/>
</dbReference>
<dbReference type="PROSITE" id="PS50294">
    <property type="entry name" value="WD_REPEATS_REGION"/>
    <property type="match status" value="4"/>
</dbReference>
<dbReference type="SMART" id="SM00500">
    <property type="entry name" value="SFM"/>
    <property type="match status" value="1"/>
</dbReference>
<dbReference type="PROSITE" id="PS00678">
    <property type="entry name" value="WD_REPEATS_1"/>
    <property type="match status" value="2"/>
</dbReference>
<dbReference type="PANTHER" id="PTHR19846">
    <property type="entry name" value="WD40 REPEAT PROTEIN"/>
    <property type="match status" value="1"/>
</dbReference>
<dbReference type="PRINTS" id="PR00320">
    <property type="entry name" value="GPROTEINBRPT"/>
</dbReference>
<dbReference type="InParanoid" id="A0A3N4LP98"/>
<dbReference type="Gene3D" id="2.130.10.10">
    <property type="entry name" value="YVTN repeat-like/Quinoprotein amine dehydrogenase"/>
    <property type="match status" value="3"/>
</dbReference>
<dbReference type="InterPro" id="IPR036322">
    <property type="entry name" value="WD40_repeat_dom_sf"/>
</dbReference>
<dbReference type="Pfam" id="PF00400">
    <property type="entry name" value="WD40"/>
    <property type="match status" value="5"/>
</dbReference>
<dbReference type="InterPro" id="IPR015943">
    <property type="entry name" value="WD40/YVTN_repeat-like_dom_sf"/>
</dbReference>
<feature type="repeat" description="WD" evidence="3">
    <location>
        <begin position="380"/>
        <end position="421"/>
    </location>
</feature>
<gene>
    <name evidence="6" type="ORF">L211DRAFT_145149</name>
</gene>
<feature type="repeat" description="WD" evidence="3">
    <location>
        <begin position="338"/>
        <end position="379"/>
    </location>
</feature>
<feature type="repeat" description="WD" evidence="3">
    <location>
        <begin position="245"/>
        <end position="294"/>
    </location>
</feature>
<feature type="compositionally biased region" description="Acidic residues" evidence="4">
    <location>
        <begin position="124"/>
        <end position="141"/>
    </location>
</feature>
<dbReference type="SUPFAM" id="SSF158230">
    <property type="entry name" value="PRP4-like"/>
    <property type="match status" value="1"/>
</dbReference>
<evidence type="ECO:0000256" key="1">
    <source>
        <dbReference type="ARBA" id="ARBA00022574"/>
    </source>
</evidence>
<evidence type="ECO:0000313" key="6">
    <source>
        <dbReference type="EMBL" id="RPB24737.1"/>
    </source>
</evidence>
<dbReference type="FunFam" id="4.10.280.110:FF:000003">
    <property type="entry name" value="Pre-mRNA splicing factor, variant"/>
    <property type="match status" value="1"/>
</dbReference>
<dbReference type="Gene3D" id="4.10.280.110">
    <property type="entry name" value="Pre-mRNA processing factor 4 domain"/>
    <property type="match status" value="1"/>
</dbReference>
<dbReference type="FunCoup" id="A0A3N4LP98">
    <property type="interactions" value="404"/>
</dbReference>
<feature type="domain" description="Pre-mRNA processing factor 4 (PRP4)-like" evidence="5">
    <location>
        <begin position="68"/>
        <end position="118"/>
    </location>
</feature>
<dbReference type="PROSITE" id="PS50082">
    <property type="entry name" value="WD_REPEATS_2"/>
    <property type="match status" value="5"/>
</dbReference>
<feature type="repeat" description="WD" evidence="3">
    <location>
        <begin position="296"/>
        <end position="337"/>
    </location>
</feature>
<dbReference type="InterPro" id="IPR001680">
    <property type="entry name" value="WD40_rpt"/>
</dbReference>
<name>A0A3N4LP98_9PEZI</name>
<dbReference type="Pfam" id="PF08799">
    <property type="entry name" value="PRP4"/>
    <property type="match status" value="1"/>
</dbReference>
<dbReference type="STRING" id="1051890.A0A3N4LP98"/>
<dbReference type="GO" id="GO:0030621">
    <property type="term" value="F:U4 snRNA binding"/>
    <property type="evidence" value="ECO:0007669"/>
    <property type="project" value="TreeGrafter"/>
</dbReference>
<dbReference type="InterPro" id="IPR036285">
    <property type="entry name" value="PRP4-like_sf"/>
</dbReference>
<dbReference type="OrthoDB" id="540662at2759"/>
<sequence length="523" mass="57136">MSGVHPSRRAYVDDEDAMDTDGIDFANVPIDRNYLIPSHATGIAPEKASAILSQFDRKKRAAAIAVPTDDGRVRAKLRELGEPITLFGEGPGDRRDRLRYLLYEIEEAKEGHAGRSASGTPGPEDVDMGEGEEGKDEEDEEFYTPGIPELLDVRRELAWYSLPRAKKRIEYQKVESTIPLQKHIKHRRGIKERLQGYGLFGTQIAGERPVSIARISPDSGLMAAGNLGGGIKLLSIPNMDEKVLFRGHTDRVGGLSWHPQATVGLDAGAANLASGAGDGMIHLWSLDGKDTPLATLNGHSARVCRIDHHPSGKYLASASFDTTWRLWDLPTQTELLLQEGHSREVYSIAFQNDGALVASGGLDSIGRIWDLRTGRTIMVLDGHIREITGLAWFTDGYRVVSASGDASCKIWDVRMVKCAATVPGHKGLVSDVRVFTGDGLPDVVMNGVDGGEVEMRTEGTYWVTSGFDGNINVFSTDDWALVKSLSGHSGHVTSVDISRDGRWIVSSGQDRTCKLWCQEDMAF</sequence>
<dbReference type="CDD" id="cd00200">
    <property type="entry name" value="WD40"/>
    <property type="match status" value="1"/>
</dbReference>
<evidence type="ECO:0000259" key="5">
    <source>
        <dbReference type="SMART" id="SM00500"/>
    </source>
</evidence>
<dbReference type="GO" id="GO:0017070">
    <property type="term" value="F:U6 snRNA binding"/>
    <property type="evidence" value="ECO:0007669"/>
    <property type="project" value="TreeGrafter"/>
</dbReference>
<evidence type="ECO:0000256" key="3">
    <source>
        <dbReference type="PROSITE-ProRule" id="PRU00221"/>
    </source>
</evidence>
<accession>A0A3N4LP98</accession>
<keyword evidence="7" id="KW-1185">Reference proteome</keyword>
<evidence type="ECO:0000256" key="4">
    <source>
        <dbReference type="SAM" id="MobiDB-lite"/>
    </source>
</evidence>
<feature type="region of interest" description="Disordered" evidence="4">
    <location>
        <begin position="111"/>
        <end position="141"/>
    </location>
</feature>
<feature type="repeat" description="WD" evidence="3">
    <location>
        <begin position="485"/>
        <end position="516"/>
    </location>
</feature>
<dbReference type="SMART" id="SM00320">
    <property type="entry name" value="WD40"/>
    <property type="match status" value="7"/>
</dbReference>
<dbReference type="GO" id="GO:0000398">
    <property type="term" value="P:mRNA splicing, via spliceosome"/>
    <property type="evidence" value="ECO:0007669"/>
    <property type="project" value="TreeGrafter"/>
</dbReference>
<protein>
    <submittedName>
        <fullName evidence="6">WD40 repeat-like protein</fullName>
    </submittedName>
</protein>
<dbReference type="AlphaFoldDB" id="A0A3N4LP98"/>
<dbReference type="InterPro" id="IPR019775">
    <property type="entry name" value="WD40_repeat_CS"/>
</dbReference>
<dbReference type="Proteomes" id="UP000267821">
    <property type="component" value="Unassembled WGS sequence"/>
</dbReference>
<keyword evidence="1 3" id="KW-0853">WD repeat</keyword>